<comment type="caution">
    <text evidence="7">The sequence shown here is derived from an EMBL/GenBank/DDBJ whole genome shotgun (WGS) entry which is preliminary data.</text>
</comment>
<dbReference type="PANTHER" id="PTHR42749">
    <property type="entry name" value="CELL SHAPE-DETERMINING PROTEIN MREB"/>
    <property type="match status" value="1"/>
</dbReference>
<dbReference type="SUPFAM" id="SSF53067">
    <property type="entry name" value="Actin-like ATPase domain"/>
    <property type="match status" value="2"/>
</dbReference>
<keyword evidence="3 6" id="KW-0067">ATP-binding</keyword>
<evidence type="ECO:0000256" key="6">
    <source>
        <dbReference type="HAMAP-Rule" id="MF_02207"/>
    </source>
</evidence>
<feature type="binding site" evidence="6">
    <location>
        <begin position="185"/>
        <end position="187"/>
    </location>
    <ligand>
        <name>ATP</name>
        <dbReference type="ChEBI" id="CHEBI:30616"/>
    </ligand>
</feature>
<sequence length="364" mass="39172">MDIKLKRYNFFVPEIFKQLDKLWSLVSYDIGIDLGTSNTMVWVSGKGIVVREPSVVARHKKTKEIIAIGADARKMLGRTPANYEVIRPLRDGVIADFDAAEAMLSHYIKKVHSASSGSAPKIPKPRVAIGIPSGVTEVERRAVSDAVLGSGAREVNLIEEPMAAAIGAGLEVENATGHFIVDIGGGTSEMAVISLGGIVVGRSIRTAGDEMNEAISNFVKLKYSLLMGEVTAEDVKISLGNFSQMKEKFHIVRGRDLETGLPKSIKISTSEVREALVPVAQQIIGNITATLEETPPELVSDIMEKGIIMAGGGSMLSGIDKLVSEKTKMPVYISNDPLTCVVRGCAYLLEHPTLMSKLKVTKGL</sequence>
<dbReference type="Proteomes" id="UP000034246">
    <property type="component" value="Unassembled WGS sequence"/>
</dbReference>
<dbReference type="GO" id="GO:0005524">
    <property type="term" value="F:ATP binding"/>
    <property type="evidence" value="ECO:0007669"/>
    <property type="project" value="UniProtKB-KW"/>
</dbReference>
<dbReference type="NCBIfam" id="TIGR00904">
    <property type="entry name" value="mreB"/>
    <property type="match status" value="1"/>
</dbReference>
<comment type="subunit">
    <text evidence="6">Forms polymers.</text>
</comment>
<dbReference type="PANTHER" id="PTHR42749:SF1">
    <property type="entry name" value="CELL SHAPE-DETERMINING PROTEIN MREB"/>
    <property type="match status" value="1"/>
</dbReference>
<evidence type="ECO:0000313" key="7">
    <source>
        <dbReference type="EMBL" id="KKR10579.1"/>
    </source>
</evidence>
<organism evidence="7 8">
    <name type="scientific">Candidatus Woesebacteria bacterium GW2011_GWA1_39_21</name>
    <dbReference type="NCBI Taxonomy" id="1618550"/>
    <lineage>
        <taxon>Bacteria</taxon>
        <taxon>Candidatus Woeseibacteriota</taxon>
    </lineage>
</organism>
<dbReference type="Gene3D" id="3.30.420.40">
    <property type="match status" value="2"/>
</dbReference>
<comment type="similarity">
    <text evidence="5 6">Belongs to the FtsA/MreB family.</text>
</comment>
<dbReference type="NCBIfam" id="NF010539">
    <property type="entry name" value="PRK13927.1"/>
    <property type="match status" value="1"/>
</dbReference>
<feature type="binding site" evidence="6">
    <location>
        <begin position="233"/>
        <end position="236"/>
    </location>
    <ligand>
        <name>ATP</name>
        <dbReference type="ChEBI" id="CHEBI:30616"/>
    </ligand>
</feature>
<evidence type="ECO:0000256" key="4">
    <source>
        <dbReference type="ARBA" id="ARBA00022960"/>
    </source>
</evidence>
<dbReference type="GO" id="GO:0000902">
    <property type="term" value="P:cell morphogenesis"/>
    <property type="evidence" value="ECO:0007669"/>
    <property type="project" value="InterPro"/>
</dbReference>
<evidence type="ECO:0000256" key="2">
    <source>
        <dbReference type="ARBA" id="ARBA00022741"/>
    </source>
</evidence>
<evidence type="ECO:0000313" key="8">
    <source>
        <dbReference type="Proteomes" id="UP000034246"/>
    </source>
</evidence>
<dbReference type="CDD" id="cd10225">
    <property type="entry name" value="ASKHA_NBD_MreB-like"/>
    <property type="match status" value="1"/>
</dbReference>
<dbReference type="STRING" id="1618550.UT39_C0018G0052"/>
<evidence type="ECO:0000256" key="5">
    <source>
        <dbReference type="ARBA" id="ARBA00023458"/>
    </source>
</evidence>
<gene>
    <name evidence="6" type="primary">mreB</name>
    <name evidence="7" type="ORF">UT39_C0018G0052</name>
</gene>
<evidence type="ECO:0000256" key="3">
    <source>
        <dbReference type="ARBA" id="ARBA00022840"/>
    </source>
</evidence>
<keyword evidence="4 6" id="KW-0133">Cell shape</keyword>
<accession>A0A0G0N2U9</accession>
<keyword evidence="2 6" id="KW-0547">Nucleotide-binding</keyword>
<comment type="function">
    <text evidence="6">Forms membrane-associated dynamic filaments that are essential for cell shape determination. Acts by regulating cell wall synthesis and cell elongation, and thus cell shape. A feedback loop between cell geometry and MreB localization may maintain elongated cell shape by targeting cell wall growth to regions of negative cell wall curvature.</text>
</comment>
<dbReference type="HAMAP" id="MF_02207">
    <property type="entry name" value="MreB"/>
    <property type="match status" value="1"/>
</dbReference>
<dbReference type="PRINTS" id="PR01652">
    <property type="entry name" value="SHAPEPROTEIN"/>
</dbReference>
<protein>
    <recommendedName>
        <fullName evidence="6">Cell shape-determining protein MreB</fullName>
    </recommendedName>
</protein>
<dbReference type="EMBL" id="LBWP01000018">
    <property type="protein sequence ID" value="KKR10579.1"/>
    <property type="molecule type" value="Genomic_DNA"/>
</dbReference>
<proteinExistence type="inferred from homology"/>
<keyword evidence="1 6" id="KW-0963">Cytoplasm</keyword>
<dbReference type="GO" id="GO:0005737">
    <property type="term" value="C:cytoplasm"/>
    <property type="evidence" value="ECO:0007669"/>
    <property type="project" value="UniProtKB-SubCell"/>
</dbReference>
<comment type="caution">
    <text evidence="6">Lacks conserved residue(s) required for the propagation of feature annotation.</text>
</comment>
<comment type="subcellular location">
    <subcellularLocation>
        <location evidence="6">Cytoplasm</location>
    </subcellularLocation>
    <text evidence="6">Membrane-associated.</text>
</comment>
<dbReference type="InterPro" id="IPR004753">
    <property type="entry name" value="MreB"/>
</dbReference>
<dbReference type="GO" id="GO:0008360">
    <property type="term" value="P:regulation of cell shape"/>
    <property type="evidence" value="ECO:0007669"/>
    <property type="project" value="UniProtKB-UniRule"/>
</dbReference>
<dbReference type="InterPro" id="IPR056546">
    <property type="entry name" value="MreB_MamK-like"/>
</dbReference>
<reference evidence="7 8" key="1">
    <citation type="journal article" date="2015" name="Nature">
        <title>rRNA introns, odd ribosomes, and small enigmatic genomes across a large radiation of phyla.</title>
        <authorList>
            <person name="Brown C.T."/>
            <person name="Hug L.A."/>
            <person name="Thomas B.C."/>
            <person name="Sharon I."/>
            <person name="Castelle C.J."/>
            <person name="Singh A."/>
            <person name="Wilkins M.J."/>
            <person name="Williams K.H."/>
            <person name="Banfield J.F."/>
        </authorList>
    </citation>
    <scope>NUCLEOTIDE SEQUENCE [LARGE SCALE GENOMIC DNA]</scope>
</reference>
<dbReference type="AlphaFoldDB" id="A0A0G0N2U9"/>
<evidence type="ECO:0000256" key="1">
    <source>
        <dbReference type="ARBA" id="ARBA00022490"/>
    </source>
</evidence>
<dbReference type="InterPro" id="IPR043129">
    <property type="entry name" value="ATPase_NBD"/>
</dbReference>
<dbReference type="Pfam" id="PF06723">
    <property type="entry name" value="MreB_Mbl"/>
    <property type="match status" value="1"/>
</dbReference>
<dbReference type="PATRIC" id="fig|1618550.3.peg.986"/>
<name>A0A0G0N2U9_9BACT</name>